<gene>
    <name evidence="2" type="ORF">HYG79_17960</name>
</gene>
<dbReference type="PANTHER" id="PTHR42839:SF2">
    <property type="entry name" value="ISOCHORISMATE SYNTHASE ENTC"/>
    <property type="match status" value="1"/>
</dbReference>
<reference evidence="2 3" key="1">
    <citation type="journal article" date="2006" name="Int. J. Syst. Evol. Microbiol.">
        <title>Costertonia aggregata gen. nov., sp. nov., a mesophilic marine bacterium of the family Flavobacteriaceae, isolated from a mature biofilm.</title>
        <authorList>
            <person name="Kwon K.K."/>
            <person name="Lee Y.K."/>
            <person name="Lee H.K."/>
        </authorList>
    </citation>
    <scope>NUCLEOTIDE SEQUENCE [LARGE SCALE GENOMIC DNA]</scope>
    <source>
        <strain evidence="2 3">KCCM 42265</strain>
    </source>
</reference>
<protein>
    <submittedName>
        <fullName evidence="2">Chorismate-binding protein</fullName>
    </submittedName>
</protein>
<dbReference type="SUPFAM" id="SSF56322">
    <property type="entry name" value="ADC synthase"/>
    <property type="match status" value="1"/>
</dbReference>
<evidence type="ECO:0000259" key="1">
    <source>
        <dbReference type="Pfam" id="PF00425"/>
    </source>
</evidence>
<proteinExistence type="predicted"/>
<dbReference type="InterPro" id="IPR015890">
    <property type="entry name" value="Chorismate_C"/>
</dbReference>
<evidence type="ECO:0000313" key="2">
    <source>
        <dbReference type="EMBL" id="QLG47164.1"/>
    </source>
</evidence>
<dbReference type="Proteomes" id="UP000509302">
    <property type="component" value="Chromosome"/>
</dbReference>
<feature type="domain" description="Chorismate-utilising enzyme C-terminal" evidence="1">
    <location>
        <begin position="99"/>
        <end position="297"/>
    </location>
</feature>
<dbReference type="Pfam" id="PF00425">
    <property type="entry name" value="Chorismate_bind"/>
    <property type="match status" value="2"/>
</dbReference>
<dbReference type="PANTHER" id="PTHR42839">
    <property type="entry name" value="ISOCHORISMATE SYNTHASE ENTC"/>
    <property type="match status" value="1"/>
</dbReference>
<dbReference type="AlphaFoldDB" id="A0A7H9AUP6"/>
<keyword evidence="3" id="KW-1185">Reference proteome</keyword>
<dbReference type="KEGG" id="cagg:HYG79_17960"/>
<dbReference type="Gene3D" id="3.60.120.10">
    <property type="entry name" value="Anthranilate synthase"/>
    <property type="match status" value="1"/>
</dbReference>
<dbReference type="RefSeq" id="WP_179243441.1">
    <property type="nucleotide sequence ID" value="NZ_CP058595.1"/>
</dbReference>
<dbReference type="InterPro" id="IPR005801">
    <property type="entry name" value="ADC_synthase"/>
</dbReference>
<sequence length="367" mass="42119">MFSDFLKKIEEQYHNNLPFVVYRKPEDNEVKAVFQHNDHTHKVVDYAETGFVLSPFESSDAAILIYPDETYSSTYRVNVEEKTLKLKNTPYSDKDEEFHIQLIKKGIQAIKKGDFKKVVLSRVLQTTYKAPPVTIFQRLLNNYSAAFCYLWYHPKIGLWLGATPETLIKIENDTLTTNSLAGTQLFTGDLNPHWGQKEKEEQQLVTDYIVEAISGAVSAIQISDVRCIKAGNLMHLKTKVTSKIVSGKLNEIISKIHPTPAVCGMPKRPSKAFILKNENYHREYYTGFLGELNMKKERNRTVGKNTEHKAYRFLKKTTELYVNLRCMQLKDNAAHIYVGGGITKDSIPEKEWEETVNKSRTMLDIIT</sequence>
<organism evidence="2 3">
    <name type="scientific">Costertonia aggregata</name>
    <dbReference type="NCBI Taxonomy" id="343403"/>
    <lineage>
        <taxon>Bacteria</taxon>
        <taxon>Pseudomonadati</taxon>
        <taxon>Bacteroidota</taxon>
        <taxon>Flavobacteriia</taxon>
        <taxon>Flavobacteriales</taxon>
        <taxon>Flavobacteriaceae</taxon>
        <taxon>Costertonia</taxon>
    </lineage>
</organism>
<accession>A0A7H9AUP6</accession>
<feature type="domain" description="Chorismate-utilising enzyme C-terminal" evidence="1">
    <location>
        <begin position="316"/>
        <end position="358"/>
    </location>
</feature>
<dbReference type="EMBL" id="CP058595">
    <property type="protein sequence ID" value="QLG47164.1"/>
    <property type="molecule type" value="Genomic_DNA"/>
</dbReference>
<name>A0A7H9AUP6_9FLAO</name>
<evidence type="ECO:0000313" key="3">
    <source>
        <dbReference type="Proteomes" id="UP000509302"/>
    </source>
</evidence>